<name>A0A8K0KQX5_LADFU</name>
<evidence type="ECO:0000313" key="1">
    <source>
        <dbReference type="EMBL" id="KAG8238155.1"/>
    </source>
</evidence>
<keyword evidence="2" id="KW-1185">Reference proteome</keyword>
<dbReference type="EMBL" id="KZ309292">
    <property type="protein sequence ID" value="KAG8238155.1"/>
    <property type="molecule type" value="Genomic_DNA"/>
</dbReference>
<accession>A0A8K0KQX5</accession>
<evidence type="ECO:0000313" key="2">
    <source>
        <dbReference type="Proteomes" id="UP000792457"/>
    </source>
</evidence>
<dbReference type="AlphaFoldDB" id="A0A8K0KQX5"/>
<reference evidence="1" key="2">
    <citation type="submission" date="2017-10" db="EMBL/GenBank/DDBJ databases">
        <title>Ladona fulva Genome sequencing and assembly.</title>
        <authorList>
            <person name="Murali S."/>
            <person name="Richards S."/>
            <person name="Bandaranaike D."/>
            <person name="Bellair M."/>
            <person name="Blankenburg K."/>
            <person name="Chao H."/>
            <person name="Dinh H."/>
            <person name="Doddapaneni H."/>
            <person name="Dugan-Rocha S."/>
            <person name="Elkadiri S."/>
            <person name="Gnanaolivu R."/>
            <person name="Hernandez B."/>
            <person name="Skinner E."/>
            <person name="Javaid M."/>
            <person name="Lee S."/>
            <person name="Li M."/>
            <person name="Ming W."/>
            <person name="Munidasa M."/>
            <person name="Muniz J."/>
            <person name="Nguyen L."/>
            <person name="Hughes D."/>
            <person name="Osuji N."/>
            <person name="Pu L.-L."/>
            <person name="Puazo M."/>
            <person name="Qu C."/>
            <person name="Quiroz J."/>
            <person name="Raj R."/>
            <person name="Weissenberger G."/>
            <person name="Xin Y."/>
            <person name="Zou X."/>
            <person name="Han Y."/>
            <person name="Worley K."/>
            <person name="Muzny D."/>
            <person name="Gibbs R."/>
        </authorList>
    </citation>
    <scope>NUCLEOTIDE SEQUENCE</scope>
    <source>
        <strain evidence="1">Sampled in the wild</strain>
    </source>
</reference>
<dbReference type="Proteomes" id="UP000792457">
    <property type="component" value="Unassembled WGS sequence"/>
</dbReference>
<proteinExistence type="predicted"/>
<protein>
    <submittedName>
        <fullName evidence="1">Uncharacterized protein</fullName>
    </submittedName>
</protein>
<organism evidence="1 2">
    <name type="scientific">Ladona fulva</name>
    <name type="common">Scarce chaser dragonfly</name>
    <name type="synonym">Libellula fulva</name>
    <dbReference type="NCBI Taxonomy" id="123851"/>
    <lineage>
        <taxon>Eukaryota</taxon>
        <taxon>Metazoa</taxon>
        <taxon>Ecdysozoa</taxon>
        <taxon>Arthropoda</taxon>
        <taxon>Hexapoda</taxon>
        <taxon>Insecta</taxon>
        <taxon>Pterygota</taxon>
        <taxon>Palaeoptera</taxon>
        <taxon>Odonata</taxon>
        <taxon>Epiprocta</taxon>
        <taxon>Anisoptera</taxon>
        <taxon>Libelluloidea</taxon>
        <taxon>Libellulidae</taxon>
        <taxon>Ladona</taxon>
    </lineage>
</organism>
<comment type="caution">
    <text evidence="1">The sequence shown here is derived from an EMBL/GenBank/DDBJ whole genome shotgun (WGS) entry which is preliminary data.</text>
</comment>
<gene>
    <name evidence="1" type="ORF">J437_LFUL016518</name>
</gene>
<reference evidence="1" key="1">
    <citation type="submission" date="2013-04" db="EMBL/GenBank/DDBJ databases">
        <authorList>
            <person name="Qu J."/>
            <person name="Murali S.C."/>
            <person name="Bandaranaike D."/>
            <person name="Bellair M."/>
            <person name="Blankenburg K."/>
            <person name="Chao H."/>
            <person name="Dinh H."/>
            <person name="Doddapaneni H."/>
            <person name="Downs B."/>
            <person name="Dugan-Rocha S."/>
            <person name="Elkadiri S."/>
            <person name="Gnanaolivu R.D."/>
            <person name="Hernandez B."/>
            <person name="Javaid M."/>
            <person name="Jayaseelan J.C."/>
            <person name="Lee S."/>
            <person name="Li M."/>
            <person name="Ming W."/>
            <person name="Munidasa M."/>
            <person name="Muniz J."/>
            <person name="Nguyen L."/>
            <person name="Ongeri F."/>
            <person name="Osuji N."/>
            <person name="Pu L.-L."/>
            <person name="Puazo M."/>
            <person name="Qu C."/>
            <person name="Quiroz J."/>
            <person name="Raj R."/>
            <person name="Weissenberger G."/>
            <person name="Xin Y."/>
            <person name="Zou X."/>
            <person name="Han Y."/>
            <person name="Richards S."/>
            <person name="Worley K."/>
            <person name="Muzny D."/>
            <person name="Gibbs R."/>
        </authorList>
    </citation>
    <scope>NUCLEOTIDE SEQUENCE</scope>
    <source>
        <strain evidence="1">Sampled in the wild</strain>
    </source>
</reference>
<dbReference type="OrthoDB" id="411871at2759"/>
<sequence>MSGFQTLSGVSESVIDGSNIPAFSMRELEVTVSSLKNRKTPGPDGIPAEILKETMKIAPRLLLNM</sequence>